<accession>A0A9X2JZ02</accession>
<dbReference type="InterPro" id="IPR020843">
    <property type="entry name" value="ER"/>
</dbReference>
<dbReference type="Proteomes" id="UP001139648">
    <property type="component" value="Unassembled WGS sequence"/>
</dbReference>
<feature type="domain" description="Enoyl reductase (ER)" evidence="3">
    <location>
        <begin position="14"/>
        <end position="327"/>
    </location>
</feature>
<protein>
    <submittedName>
        <fullName evidence="4">NADPH:quinone reductase-like Zn-dependent oxidoreductase</fullName>
    </submittedName>
</protein>
<name>A0A9X2JZ02_9ACTN</name>
<dbReference type="PANTHER" id="PTHR48106:SF5">
    <property type="entry name" value="ZINC-CONTAINING ALCOHOL DEHYDROGENASE"/>
    <property type="match status" value="1"/>
</dbReference>
<evidence type="ECO:0000313" key="5">
    <source>
        <dbReference type="Proteomes" id="UP001139648"/>
    </source>
</evidence>
<evidence type="ECO:0000313" key="4">
    <source>
        <dbReference type="EMBL" id="MCP2353230.1"/>
    </source>
</evidence>
<organism evidence="4 5">
    <name type="scientific">Nonomuraea thailandensis</name>
    <dbReference type="NCBI Taxonomy" id="1188745"/>
    <lineage>
        <taxon>Bacteria</taxon>
        <taxon>Bacillati</taxon>
        <taxon>Actinomycetota</taxon>
        <taxon>Actinomycetes</taxon>
        <taxon>Streptosporangiales</taxon>
        <taxon>Streptosporangiaceae</taxon>
        <taxon>Nonomuraea</taxon>
    </lineage>
</organism>
<dbReference type="GO" id="GO:0016651">
    <property type="term" value="F:oxidoreductase activity, acting on NAD(P)H"/>
    <property type="evidence" value="ECO:0007669"/>
    <property type="project" value="TreeGrafter"/>
</dbReference>
<dbReference type="SMART" id="SM00829">
    <property type="entry name" value="PKS_ER"/>
    <property type="match status" value="1"/>
</dbReference>
<evidence type="ECO:0000256" key="2">
    <source>
        <dbReference type="ARBA" id="ARBA00023002"/>
    </source>
</evidence>
<dbReference type="GO" id="GO:0070402">
    <property type="term" value="F:NADPH binding"/>
    <property type="evidence" value="ECO:0007669"/>
    <property type="project" value="TreeGrafter"/>
</dbReference>
<dbReference type="Gene3D" id="3.40.50.720">
    <property type="entry name" value="NAD(P)-binding Rossmann-like Domain"/>
    <property type="match status" value="1"/>
</dbReference>
<keyword evidence="5" id="KW-1185">Reference proteome</keyword>
<proteinExistence type="predicted"/>
<reference evidence="4" key="1">
    <citation type="submission" date="2022-06" db="EMBL/GenBank/DDBJ databases">
        <title>Sequencing the genomes of 1000 actinobacteria strains.</title>
        <authorList>
            <person name="Klenk H.-P."/>
        </authorList>
    </citation>
    <scope>NUCLEOTIDE SEQUENCE</scope>
    <source>
        <strain evidence="4">DSM 46694</strain>
    </source>
</reference>
<gene>
    <name evidence="4" type="ORF">HD597_000250</name>
</gene>
<dbReference type="InterPro" id="IPR011032">
    <property type="entry name" value="GroES-like_sf"/>
</dbReference>
<dbReference type="InterPro" id="IPR013149">
    <property type="entry name" value="ADH-like_C"/>
</dbReference>
<dbReference type="InterPro" id="IPR013154">
    <property type="entry name" value="ADH-like_N"/>
</dbReference>
<dbReference type="SUPFAM" id="SSF51735">
    <property type="entry name" value="NAD(P)-binding Rossmann-fold domains"/>
    <property type="match status" value="1"/>
</dbReference>
<dbReference type="Pfam" id="PF00107">
    <property type="entry name" value="ADH_zinc_N"/>
    <property type="match status" value="1"/>
</dbReference>
<dbReference type="AlphaFoldDB" id="A0A9X2JZ02"/>
<dbReference type="SUPFAM" id="SSF50129">
    <property type="entry name" value="GroES-like"/>
    <property type="match status" value="1"/>
</dbReference>
<dbReference type="CDD" id="cd08268">
    <property type="entry name" value="MDR2"/>
    <property type="match status" value="1"/>
</dbReference>
<keyword evidence="1" id="KW-0521">NADP</keyword>
<dbReference type="Pfam" id="PF08240">
    <property type="entry name" value="ADH_N"/>
    <property type="match status" value="1"/>
</dbReference>
<dbReference type="Gene3D" id="3.90.180.10">
    <property type="entry name" value="Medium-chain alcohol dehydrogenases, catalytic domain"/>
    <property type="match status" value="1"/>
</dbReference>
<dbReference type="InterPro" id="IPR036291">
    <property type="entry name" value="NAD(P)-bd_dom_sf"/>
</dbReference>
<sequence length="331" mass="34787">MTIHARVVRFHEIGGPDVLKIEEVRLDPLGPGEVRVRIDAIGLNRAEALFRAGTYYYQPTLPGSRLGVEAAGTVEEVGREVAGFAPGDAVSVISDQEMSHHGLYADRVHVPAQSLLPRPATVDAITGAALWTTYLTAYGALVEVGRVNPGDGVVITAASSGVGLAAIQLVNHLGAVPIAVTRTDAKSARLLRAGAAHVLAANQGDLAGRVHAITGGQGARVVFDAVGGPALSDLAQTVAADGLLIVYGWLDPRPAPLPMNWPITVHGFNVDLITSDPARMTRARAFIEAGLRAGTLKPVIDRTFELANIVEAHRHLESNAQTGKIVVTVQH</sequence>
<evidence type="ECO:0000256" key="1">
    <source>
        <dbReference type="ARBA" id="ARBA00022857"/>
    </source>
</evidence>
<comment type="caution">
    <text evidence="4">The sequence shown here is derived from an EMBL/GenBank/DDBJ whole genome shotgun (WGS) entry which is preliminary data.</text>
</comment>
<dbReference type="RefSeq" id="WP_253739688.1">
    <property type="nucleotide sequence ID" value="NZ_BAABKA010000052.1"/>
</dbReference>
<dbReference type="EMBL" id="JAMZEB010000001">
    <property type="protein sequence ID" value="MCP2353230.1"/>
    <property type="molecule type" value="Genomic_DNA"/>
</dbReference>
<keyword evidence="2" id="KW-0560">Oxidoreductase</keyword>
<dbReference type="PANTHER" id="PTHR48106">
    <property type="entry name" value="QUINONE OXIDOREDUCTASE PIG3-RELATED"/>
    <property type="match status" value="1"/>
</dbReference>
<evidence type="ECO:0000259" key="3">
    <source>
        <dbReference type="SMART" id="SM00829"/>
    </source>
</evidence>